<dbReference type="AlphaFoldDB" id="A0A0H2RC65"/>
<organism evidence="2 3">
    <name type="scientific">Schizopora paradoxa</name>
    <dbReference type="NCBI Taxonomy" id="27342"/>
    <lineage>
        <taxon>Eukaryota</taxon>
        <taxon>Fungi</taxon>
        <taxon>Dikarya</taxon>
        <taxon>Basidiomycota</taxon>
        <taxon>Agaricomycotina</taxon>
        <taxon>Agaricomycetes</taxon>
        <taxon>Hymenochaetales</taxon>
        <taxon>Schizoporaceae</taxon>
        <taxon>Schizopora</taxon>
    </lineage>
</organism>
<feature type="region of interest" description="Disordered" evidence="1">
    <location>
        <begin position="280"/>
        <end position="319"/>
    </location>
</feature>
<evidence type="ECO:0000313" key="2">
    <source>
        <dbReference type="EMBL" id="KLO09077.1"/>
    </source>
</evidence>
<accession>A0A0H2RC65</accession>
<reference evidence="2 3" key="1">
    <citation type="submission" date="2015-04" db="EMBL/GenBank/DDBJ databases">
        <title>Complete genome sequence of Schizopora paradoxa KUC8140, a cosmopolitan wood degrader in East Asia.</title>
        <authorList>
            <consortium name="DOE Joint Genome Institute"/>
            <person name="Min B."/>
            <person name="Park H."/>
            <person name="Jang Y."/>
            <person name="Kim J.-J."/>
            <person name="Kim K.H."/>
            <person name="Pangilinan J."/>
            <person name="Lipzen A."/>
            <person name="Riley R."/>
            <person name="Grigoriev I.V."/>
            <person name="Spatafora J.W."/>
            <person name="Choi I.-G."/>
        </authorList>
    </citation>
    <scope>NUCLEOTIDE SEQUENCE [LARGE SCALE GENOMIC DNA]</scope>
    <source>
        <strain evidence="2 3">KUC8140</strain>
    </source>
</reference>
<dbReference type="Proteomes" id="UP000053477">
    <property type="component" value="Unassembled WGS sequence"/>
</dbReference>
<name>A0A0H2RC65_9AGAM</name>
<evidence type="ECO:0000313" key="3">
    <source>
        <dbReference type="Proteomes" id="UP000053477"/>
    </source>
</evidence>
<evidence type="ECO:0000256" key="1">
    <source>
        <dbReference type="SAM" id="MobiDB-lite"/>
    </source>
</evidence>
<dbReference type="InParanoid" id="A0A0H2RC65"/>
<sequence length="466" mass="52363">MSCDTGKSATNLKTLSNAYLRSELVLKDCIWGGERFTNKSRFGTYRVQVSQSTSRLSLYEGSSTWALAPTKSIYLSDLLEYSLQQSTGLNQFGALIHLEPQILGRQHAIILLFSKECKQRDYAQFSAILRSKVHEKYCTVLLDQDFEGRWSFALERWREFKSKKVLGRNPSTPISGCHVVSKRSYTSKFSLQPSWRIEPVKPSYEASDHDHDPQEETRILEEIKIEDTPIHLSFSESEDDLPLIRKLKRRSNYRVIDSEVPEERCESWSAEDDLTNSHRVAPLNGLNEKPSVDPSQRNGSKVVSVGRDRELPKDANSSRLTVSERIETLARKHGKADDICTISVPKFLRSDNCETRPTSISGASSSRLPIADKSTPAAVDSAIVKYVSGENVGTALSKSKTSPEVFLGRRERRCGGEASIKTEHAIKVIEDGKPLSAGPSMIRDSLSIGRDVKDEKLVCYFHSFRP</sequence>
<protein>
    <submittedName>
        <fullName evidence="2">Uncharacterized protein</fullName>
    </submittedName>
</protein>
<dbReference type="EMBL" id="KQ086067">
    <property type="protein sequence ID" value="KLO09077.1"/>
    <property type="molecule type" value="Genomic_DNA"/>
</dbReference>
<keyword evidence="3" id="KW-1185">Reference proteome</keyword>
<proteinExistence type="predicted"/>
<gene>
    <name evidence="2" type="ORF">SCHPADRAFT_582532</name>
</gene>